<keyword evidence="1" id="KW-1133">Transmembrane helix</keyword>
<name>A0A520S631_9GAMM</name>
<comment type="caution">
    <text evidence="2">The sequence shown here is derived from an EMBL/GenBank/DDBJ whole genome shotgun (WGS) entry which is preliminary data.</text>
</comment>
<organism evidence="2 3">
    <name type="scientific">OM182 bacterium</name>
    <dbReference type="NCBI Taxonomy" id="2510334"/>
    <lineage>
        <taxon>Bacteria</taxon>
        <taxon>Pseudomonadati</taxon>
        <taxon>Pseudomonadota</taxon>
        <taxon>Gammaproteobacteria</taxon>
        <taxon>OMG group</taxon>
        <taxon>OM182 clade</taxon>
    </lineage>
</organism>
<accession>A0A520S631</accession>
<feature type="transmembrane region" description="Helical" evidence="1">
    <location>
        <begin position="6"/>
        <end position="24"/>
    </location>
</feature>
<gene>
    <name evidence="2" type="ORF">EVA69_01315</name>
</gene>
<evidence type="ECO:0000313" key="3">
    <source>
        <dbReference type="Proteomes" id="UP000320404"/>
    </source>
</evidence>
<reference evidence="2 3" key="1">
    <citation type="submission" date="2019-02" db="EMBL/GenBank/DDBJ databases">
        <title>Prokaryotic population dynamics and viral predation in marine succession experiment using metagenomics: the confinement effect.</title>
        <authorList>
            <person name="Haro-Moreno J.M."/>
            <person name="Rodriguez-Valera F."/>
            <person name="Lopez-Perez M."/>
        </authorList>
    </citation>
    <scope>NUCLEOTIDE SEQUENCE [LARGE SCALE GENOMIC DNA]</scope>
    <source>
        <strain evidence="2">MED-G158</strain>
    </source>
</reference>
<evidence type="ECO:0000313" key="2">
    <source>
        <dbReference type="EMBL" id="RZO77942.1"/>
    </source>
</evidence>
<sequence length="143" mass="16639">MNTWLSLIANIGVVAGIVFVGIEINQNNRLLQLETSADTLENRRYIRRAVFEDTDIAEIWFKANNGAELSEVERFRVQSTIESVLLGMEWEYLQSLEGNLPPFTADITREVLTSDLYQEFSWEQFRSRLTPEFLEYLDNKVLN</sequence>
<proteinExistence type="predicted"/>
<keyword evidence="1" id="KW-0472">Membrane</keyword>
<protein>
    <submittedName>
        <fullName evidence="2">Uncharacterized protein</fullName>
    </submittedName>
</protein>
<keyword evidence="1" id="KW-0812">Transmembrane</keyword>
<dbReference type="Proteomes" id="UP000320404">
    <property type="component" value="Unassembled WGS sequence"/>
</dbReference>
<evidence type="ECO:0000256" key="1">
    <source>
        <dbReference type="SAM" id="Phobius"/>
    </source>
</evidence>
<dbReference type="EMBL" id="SHAH01000009">
    <property type="protein sequence ID" value="RZO77942.1"/>
    <property type="molecule type" value="Genomic_DNA"/>
</dbReference>
<dbReference type="AlphaFoldDB" id="A0A520S631"/>